<sequence length="382" mass="42801">MAYSPLLQNLFDRLSLVQSFSHPQSQTPRSQPDSSARRHTENNWRNLSALIYSSNMAPKRKRTEVTSYEEHAAADESESMDSDTALATLFHSQDKRTRVASPVDYDALIDDIVSGSDFDPASVSVPKKKKSKRKGSLKSKKDAKKDAKPFPFFKLPAELRNQIYEYALIDPNYGTHIVSKKFSYRHNVLRGIPRPKPYNGPVCKLTTTLLRVSKQIHSEAAGLLYASPISFDSFTALHDFATYIGAGHRAMLKTLTIELGPRLMPSRKGKAFEAIAMLAQGGVNVEKLLLDGMLVPFNVAGQPKPLARQVYRDAHVWIDAIARIRGADKATETIDLGVENWYNSVDGKKLRDGTMAKTEEMKTKEAEIRADYRAELKRLIES</sequence>
<dbReference type="EMBL" id="ML977241">
    <property type="protein sequence ID" value="KAF1980630.1"/>
    <property type="molecule type" value="Genomic_DNA"/>
</dbReference>
<evidence type="ECO:0000256" key="1">
    <source>
        <dbReference type="SAM" id="MobiDB-lite"/>
    </source>
</evidence>
<dbReference type="InterPro" id="IPR038883">
    <property type="entry name" value="AN11006-like"/>
</dbReference>
<name>A0A6G1GIH2_9PEZI</name>
<evidence type="ECO:0000313" key="3">
    <source>
        <dbReference type="Proteomes" id="UP000800041"/>
    </source>
</evidence>
<organism evidence="2 3">
    <name type="scientific">Aulographum hederae CBS 113979</name>
    <dbReference type="NCBI Taxonomy" id="1176131"/>
    <lineage>
        <taxon>Eukaryota</taxon>
        <taxon>Fungi</taxon>
        <taxon>Dikarya</taxon>
        <taxon>Ascomycota</taxon>
        <taxon>Pezizomycotina</taxon>
        <taxon>Dothideomycetes</taxon>
        <taxon>Pleosporomycetidae</taxon>
        <taxon>Aulographales</taxon>
        <taxon>Aulographaceae</taxon>
    </lineage>
</organism>
<protein>
    <recommendedName>
        <fullName evidence="4">F-box domain-containing protein</fullName>
    </recommendedName>
</protein>
<feature type="region of interest" description="Disordered" evidence="1">
    <location>
        <begin position="120"/>
        <end position="143"/>
    </location>
</feature>
<feature type="compositionally biased region" description="Basic residues" evidence="1">
    <location>
        <begin position="126"/>
        <end position="138"/>
    </location>
</feature>
<gene>
    <name evidence="2" type="ORF">K402DRAFT_399261</name>
</gene>
<keyword evidence="3" id="KW-1185">Reference proteome</keyword>
<dbReference type="PANTHER" id="PTHR42085:SF8">
    <property type="entry name" value="F-BOX DOMAIN-CONTAINING PROTEIN"/>
    <property type="match status" value="1"/>
</dbReference>
<evidence type="ECO:0000313" key="2">
    <source>
        <dbReference type="EMBL" id="KAF1980630.1"/>
    </source>
</evidence>
<dbReference type="PANTHER" id="PTHR42085">
    <property type="entry name" value="F-BOX DOMAIN-CONTAINING PROTEIN"/>
    <property type="match status" value="1"/>
</dbReference>
<dbReference type="AlphaFoldDB" id="A0A6G1GIH2"/>
<proteinExistence type="predicted"/>
<dbReference type="Proteomes" id="UP000800041">
    <property type="component" value="Unassembled WGS sequence"/>
</dbReference>
<accession>A0A6G1GIH2</accession>
<reference evidence="2" key="1">
    <citation type="journal article" date="2020" name="Stud. Mycol.">
        <title>101 Dothideomycetes genomes: a test case for predicting lifestyles and emergence of pathogens.</title>
        <authorList>
            <person name="Haridas S."/>
            <person name="Albert R."/>
            <person name="Binder M."/>
            <person name="Bloem J."/>
            <person name="Labutti K."/>
            <person name="Salamov A."/>
            <person name="Andreopoulos B."/>
            <person name="Baker S."/>
            <person name="Barry K."/>
            <person name="Bills G."/>
            <person name="Bluhm B."/>
            <person name="Cannon C."/>
            <person name="Castanera R."/>
            <person name="Culley D."/>
            <person name="Daum C."/>
            <person name="Ezra D."/>
            <person name="Gonzalez J."/>
            <person name="Henrissat B."/>
            <person name="Kuo A."/>
            <person name="Liang C."/>
            <person name="Lipzen A."/>
            <person name="Lutzoni F."/>
            <person name="Magnuson J."/>
            <person name="Mondo S."/>
            <person name="Nolan M."/>
            <person name="Ohm R."/>
            <person name="Pangilinan J."/>
            <person name="Park H.-J."/>
            <person name="Ramirez L."/>
            <person name="Alfaro M."/>
            <person name="Sun H."/>
            <person name="Tritt A."/>
            <person name="Yoshinaga Y."/>
            <person name="Zwiers L.-H."/>
            <person name="Turgeon B."/>
            <person name="Goodwin S."/>
            <person name="Spatafora J."/>
            <person name="Crous P."/>
            <person name="Grigoriev I."/>
        </authorList>
    </citation>
    <scope>NUCLEOTIDE SEQUENCE</scope>
    <source>
        <strain evidence="2">CBS 113979</strain>
    </source>
</reference>
<dbReference type="OrthoDB" id="5397846at2759"/>
<feature type="region of interest" description="Disordered" evidence="1">
    <location>
        <begin position="58"/>
        <end position="80"/>
    </location>
</feature>
<evidence type="ECO:0008006" key="4">
    <source>
        <dbReference type="Google" id="ProtNLM"/>
    </source>
</evidence>